<reference evidence="2 3" key="1">
    <citation type="submission" date="2019-10" db="EMBL/GenBank/DDBJ databases">
        <title>Dictyobacter vulcani sp. nov., within the class Ktedonobacteria, isolated from soil of volcanic Mt. Zao.</title>
        <authorList>
            <person name="Zheng Y."/>
            <person name="Wang C.M."/>
            <person name="Sakai Y."/>
            <person name="Abe K."/>
            <person name="Yokota A."/>
            <person name="Yabe S."/>
        </authorList>
    </citation>
    <scope>NUCLEOTIDE SEQUENCE [LARGE SCALE GENOMIC DNA]</scope>
    <source>
        <strain evidence="2 3">W12</strain>
    </source>
</reference>
<name>A0A5J4KRP2_9CHLR</name>
<dbReference type="Proteomes" id="UP000326912">
    <property type="component" value="Unassembled WGS sequence"/>
</dbReference>
<dbReference type="Pfam" id="PF01636">
    <property type="entry name" value="APH"/>
    <property type="match status" value="1"/>
</dbReference>
<dbReference type="InterPro" id="IPR011009">
    <property type="entry name" value="Kinase-like_dom_sf"/>
</dbReference>
<evidence type="ECO:0000259" key="1">
    <source>
        <dbReference type="Pfam" id="PF01636"/>
    </source>
</evidence>
<dbReference type="Gene3D" id="3.90.1200.10">
    <property type="match status" value="1"/>
</dbReference>
<keyword evidence="3" id="KW-1185">Reference proteome</keyword>
<dbReference type="RefSeq" id="WP_151759620.1">
    <property type="nucleotide sequence ID" value="NZ_BKZW01000005.1"/>
</dbReference>
<evidence type="ECO:0000313" key="2">
    <source>
        <dbReference type="EMBL" id="GER92054.1"/>
    </source>
</evidence>
<proteinExistence type="predicted"/>
<feature type="domain" description="Aminoglycoside phosphotransferase" evidence="1">
    <location>
        <begin position="22"/>
        <end position="262"/>
    </location>
</feature>
<sequence>MNTADVGHVCTMGGLGEPCGELQAVTGGLLHRVWRLTTSQGTFALKQLNAAIVREPATLDTYRMSEKIARLMADQGLPAVAALPQAAGDVIYSLDKQALLVYPWIAGQTLTCANVDLEAARALGALLAQLHAVKLTIPELPAFEWKHFHDDDWDILTFQASDLNLPWANPVRSLLPQLLEWTRAYEEAGTVLGQHMLVSHTHCEPGNVIWSAENRPWLIDWEAAGWMNPTMELVSAALTWSGIATGQPREEIFSAILEGYTSAGGVIQDSGRDALHGFMGTWLGWLLFTMRRSLGESVTSEEEEQIGIRETSQTVAMLRLLAAHEASWIALVERWR</sequence>
<dbReference type="EMBL" id="BKZW01000005">
    <property type="protein sequence ID" value="GER92054.1"/>
    <property type="molecule type" value="Genomic_DNA"/>
</dbReference>
<dbReference type="InterPro" id="IPR002575">
    <property type="entry name" value="Aminoglycoside_PTrfase"/>
</dbReference>
<protein>
    <submittedName>
        <fullName evidence="2">Membrane protein</fullName>
    </submittedName>
</protein>
<comment type="caution">
    <text evidence="2">The sequence shown here is derived from an EMBL/GenBank/DDBJ whole genome shotgun (WGS) entry which is preliminary data.</text>
</comment>
<dbReference type="AlphaFoldDB" id="A0A5J4KRP2"/>
<gene>
    <name evidence="2" type="ORF">KDW_62160</name>
</gene>
<evidence type="ECO:0000313" key="3">
    <source>
        <dbReference type="Proteomes" id="UP000326912"/>
    </source>
</evidence>
<dbReference type="SUPFAM" id="SSF56112">
    <property type="entry name" value="Protein kinase-like (PK-like)"/>
    <property type="match status" value="1"/>
</dbReference>
<accession>A0A5J4KRP2</accession>
<organism evidence="2 3">
    <name type="scientific">Dictyobacter vulcani</name>
    <dbReference type="NCBI Taxonomy" id="2607529"/>
    <lineage>
        <taxon>Bacteria</taxon>
        <taxon>Bacillati</taxon>
        <taxon>Chloroflexota</taxon>
        <taxon>Ktedonobacteria</taxon>
        <taxon>Ktedonobacterales</taxon>
        <taxon>Dictyobacteraceae</taxon>
        <taxon>Dictyobacter</taxon>
    </lineage>
</organism>